<gene>
    <name evidence="3" type="ORF">OFUS_LOCUS2341</name>
</gene>
<proteinExistence type="predicted"/>
<feature type="domain" description="EF-hand" evidence="2">
    <location>
        <begin position="187"/>
        <end position="214"/>
    </location>
</feature>
<protein>
    <recommendedName>
        <fullName evidence="2">EF-hand domain-containing protein</fullName>
    </recommendedName>
</protein>
<dbReference type="GO" id="GO:0005509">
    <property type="term" value="F:calcium ion binding"/>
    <property type="evidence" value="ECO:0007669"/>
    <property type="project" value="InterPro"/>
</dbReference>
<sequence length="267" mass="31222">MLSFTLHNLEKQAPVYKNRMFCSVSVYNTRFLTNTLVLTIIAISITALESEHTKLKYKKFNTILLKSTKFEELTETMFDNGNQIENNMPFFWWRKMKTHFVRHDLNEDGKLTLSDYRNIAKRVIEINNITGTDAQSIRWSMDELWNKYVSGGQLVDIVDFETWVQNIWDVVSTEEGRENIVAPVPLFFDAIDVDHDGKINLQDYHNYFKCIGIEQKYATAAYYCMDTQQQGFVEKKDFIEAIRSFFVCTTENDPHSCIWGPLVNSNL</sequence>
<name>A0A8S4N3B1_OWEFU</name>
<organism evidence="3 4">
    <name type="scientific">Owenia fusiformis</name>
    <name type="common">Polychaete worm</name>
    <dbReference type="NCBI Taxonomy" id="6347"/>
    <lineage>
        <taxon>Eukaryota</taxon>
        <taxon>Metazoa</taxon>
        <taxon>Spiralia</taxon>
        <taxon>Lophotrochozoa</taxon>
        <taxon>Annelida</taxon>
        <taxon>Polychaeta</taxon>
        <taxon>Sedentaria</taxon>
        <taxon>Canalipalpata</taxon>
        <taxon>Sabellida</taxon>
        <taxon>Oweniida</taxon>
        <taxon>Oweniidae</taxon>
        <taxon>Owenia</taxon>
    </lineage>
</organism>
<dbReference type="InterPro" id="IPR018247">
    <property type="entry name" value="EF_Hand_1_Ca_BS"/>
</dbReference>
<accession>A0A8S4N3B1</accession>
<dbReference type="PROSITE" id="PS50222">
    <property type="entry name" value="EF_HAND_2"/>
    <property type="match status" value="1"/>
</dbReference>
<dbReference type="Gene3D" id="1.10.238.10">
    <property type="entry name" value="EF-hand"/>
    <property type="match status" value="1"/>
</dbReference>
<dbReference type="Pfam" id="PF13202">
    <property type="entry name" value="EF-hand_5"/>
    <property type="match status" value="1"/>
</dbReference>
<dbReference type="InterPro" id="IPR002048">
    <property type="entry name" value="EF_hand_dom"/>
</dbReference>
<dbReference type="PROSITE" id="PS00018">
    <property type="entry name" value="EF_HAND_1"/>
    <property type="match status" value="2"/>
</dbReference>
<dbReference type="SUPFAM" id="SSF47473">
    <property type="entry name" value="EF-hand"/>
    <property type="match status" value="1"/>
</dbReference>
<evidence type="ECO:0000256" key="1">
    <source>
        <dbReference type="ARBA" id="ARBA00022837"/>
    </source>
</evidence>
<keyword evidence="4" id="KW-1185">Reference proteome</keyword>
<dbReference type="OrthoDB" id="6242242at2759"/>
<evidence type="ECO:0000313" key="3">
    <source>
        <dbReference type="EMBL" id="CAH1774979.1"/>
    </source>
</evidence>
<evidence type="ECO:0000259" key="2">
    <source>
        <dbReference type="PROSITE" id="PS50222"/>
    </source>
</evidence>
<reference evidence="3" key="1">
    <citation type="submission" date="2022-03" db="EMBL/GenBank/DDBJ databases">
        <authorList>
            <person name="Martin C."/>
        </authorList>
    </citation>
    <scope>NUCLEOTIDE SEQUENCE</scope>
</reference>
<keyword evidence="1" id="KW-0106">Calcium</keyword>
<dbReference type="InterPro" id="IPR011992">
    <property type="entry name" value="EF-hand-dom_pair"/>
</dbReference>
<dbReference type="AlphaFoldDB" id="A0A8S4N3B1"/>
<evidence type="ECO:0000313" key="4">
    <source>
        <dbReference type="Proteomes" id="UP000749559"/>
    </source>
</evidence>
<dbReference type="EMBL" id="CAIIXF020000001">
    <property type="protein sequence ID" value="CAH1774979.1"/>
    <property type="molecule type" value="Genomic_DNA"/>
</dbReference>
<comment type="caution">
    <text evidence="3">The sequence shown here is derived from an EMBL/GenBank/DDBJ whole genome shotgun (WGS) entry which is preliminary data.</text>
</comment>
<dbReference type="Proteomes" id="UP000749559">
    <property type="component" value="Unassembled WGS sequence"/>
</dbReference>